<dbReference type="CDD" id="cd02549">
    <property type="entry name" value="Peptidase_C39A"/>
    <property type="match status" value="1"/>
</dbReference>
<dbReference type="EMBL" id="CP034687">
    <property type="protein sequence ID" value="AZS88457.1"/>
    <property type="molecule type" value="Genomic_DNA"/>
</dbReference>
<feature type="chain" id="PRO_5044185410" evidence="2">
    <location>
        <begin position="31"/>
        <end position="488"/>
    </location>
</feature>
<reference evidence="5 7" key="1">
    <citation type="submission" date="2018-04" db="EMBL/GenBank/DDBJ databases">
        <title>Complete genome sequences of Streptomyces griseoviridis K61 and characterization of antagonistic properties of biological control agents.</title>
        <authorList>
            <person name="Mariita R.M."/>
            <person name="Sello J.K."/>
        </authorList>
    </citation>
    <scope>NUCLEOTIDE SEQUENCE [LARGE SCALE GENOMIC DNA]</scope>
    <source>
        <strain evidence="5 7">K61</strain>
    </source>
</reference>
<dbReference type="Gene3D" id="3.90.70.10">
    <property type="entry name" value="Cysteine proteinases"/>
    <property type="match status" value="1"/>
</dbReference>
<accession>A0A3Q9L025</accession>
<evidence type="ECO:0000313" key="5">
    <source>
        <dbReference type="EMBL" id="QCN84702.1"/>
    </source>
</evidence>
<dbReference type="AlphaFoldDB" id="A0A3Q9L025"/>
<dbReference type="PROSITE" id="PS51318">
    <property type="entry name" value="TAT"/>
    <property type="match status" value="1"/>
</dbReference>
<feature type="compositionally biased region" description="Low complexity" evidence="1">
    <location>
        <begin position="26"/>
        <end position="45"/>
    </location>
</feature>
<keyword evidence="2" id="KW-0732">Signal</keyword>
<evidence type="ECO:0000259" key="3">
    <source>
        <dbReference type="Pfam" id="PF13529"/>
    </source>
</evidence>
<sequence length="488" mass="51514">MSRAEHPSRRTVLAVAVAAAVTGGTGSARAAEPAASTEPGASGASGASGGSAGSAVPGAADATAVTAAGASAAGGPRAAHPVDYRSWTTYPEWRSGAAKGVRPVAGDRPGVVLASPAGRTDYTDPHTGTTATWEYATWTGPVHRLAVPATEVIASWNARTPDGTWLQVEVQGTYSDGADTPWYVMGRWASGDQDIRRTSVDGQSDGRSSVWTDTLAIDDASTGLRLAAYRLRLTLYRRPGTKATPTVWRLGAMGSDVPDRFTVPASTPGLAQELTVPRYSQEIHKGQYPQYDNGGEAWCSPTSSQMIVEYWGGRLTPAQLAWVDPSFADPQVCHAARYTYDHQYQGCGNWPFNAAYAATFKDLQGVVTRLGSLTDLETLIAAGIPAITSQSFLKTELTGAGYGTSGHLMTVIGFTAEGDVIANDPASPSDEAVRRVYRRAEFETIWLRTKRHNAAGTVVSGSGGVCYLYFPARPTPRQRKALAAVGVR</sequence>
<dbReference type="InterPro" id="IPR006311">
    <property type="entry name" value="TAT_signal"/>
</dbReference>
<dbReference type="Proteomes" id="UP000501753">
    <property type="component" value="Chromosome"/>
</dbReference>
<evidence type="ECO:0000313" key="4">
    <source>
        <dbReference type="EMBL" id="AZS88457.1"/>
    </source>
</evidence>
<organism evidence="4 6">
    <name type="scientific">Streptomyces griseoviridis</name>
    <dbReference type="NCBI Taxonomy" id="45398"/>
    <lineage>
        <taxon>Bacteria</taxon>
        <taxon>Bacillati</taxon>
        <taxon>Actinomycetota</taxon>
        <taxon>Actinomycetes</taxon>
        <taxon>Kitasatosporales</taxon>
        <taxon>Streptomycetaceae</taxon>
        <taxon>Streptomyces</taxon>
    </lineage>
</organism>
<proteinExistence type="predicted"/>
<gene>
    <name evidence="5" type="ORF">DDJ31_06655</name>
    <name evidence="4" type="ORF">ELQ87_32605</name>
</gene>
<dbReference type="OrthoDB" id="9789941at2"/>
<dbReference type="Pfam" id="PF13529">
    <property type="entry name" value="Peptidase_C39_2"/>
    <property type="match status" value="1"/>
</dbReference>
<feature type="region of interest" description="Disordered" evidence="1">
    <location>
        <begin position="26"/>
        <end position="57"/>
    </location>
</feature>
<evidence type="ECO:0000256" key="1">
    <source>
        <dbReference type="SAM" id="MobiDB-lite"/>
    </source>
</evidence>
<dbReference type="Proteomes" id="UP000271291">
    <property type="component" value="Chromosome"/>
</dbReference>
<dbReference type="InterPro" id="IPR039564">
    <property type="entry name" value="Peptidase_C39-like"/>
</dbReference>
<keyword evidence="7" id="KW-1185">Reference proteome</keyword>
<dbReference type="EMBL" id="CP029078">
    <property type="protein sequence ID" value="QCN84702.1"/>
    <property type="molecule type" value="Genomic_DNA"/>
</dbReference>
<dbReference type="InterPro" id="IPR039563">
    <property type="entry name" value="Peptidase_C39_single_dom"/>
</dbReference>
<name>A0A3Q9L025_STRGD</name>
<feature type="domain" description="Peptidase C39-like" evidence="3">
    <location>
        <begin position="275"/>
        <end position="426"/>
    </location>
</feature>
<protein>
    <submittedName>
        <fullName evidence="4">Peptidase C39 family protein</fullName>
    </submittedName>
</protein>
<dbReference type="KEGG" id="sgd:ELQ87_32605"/>
<reference evidence="4 6" key="2">
    <citation type="submission" date="2018-12" db="EMBL/GenBank/DDBJ databases">
        <title>Streptomyces griseoviridis F1-27 complete genome.</title>
        <authorList>
            <person name="Mariita R.M."/>
            <person name="Sello J.K."/>
        </authorList>
    </citation>
    <scope>NUCLEOTIDE SEQUENCE [LARGE SCALE GENOMIC DNA]</scope>
    <source>
        <strain evidence="4 6">F1-27</strain>
    </source>
</reference>
<evidence type="ECO:0000313" key="7">
    <source>
        <dbReference type="Proteomes" id="UP000501753"/>
    </source>
</evidence>
<feature type="signal peptide" evidence="2">
    <location>
        <begin position="1"/>
        <end position="30"/>
    </location>
</feature>
<evidence type="ECO:0000313" key="6">
    <source>
        <dbReference type="Proteomes" id="UP000271291"/>
    </source>
</evidence>
<evidence type="ECO:0000256" key="2">
    <source>
        <dbReference type="SAM" id="SignalP"/>
    </source>
</evidence>
<dbReference type="RefSeq" id="WP_127181231.1">
    <property type="nucleotide sequence ID" value="NZ_CP029078.1"/>
</dbReference>